<dbReference type="Proteomes" id="UP001622557">
    <property type="component" value="Chromosome"/>
</dbReference>
<evidence type="ECO:0000313" key="3">
    <source>
        <dbReference type="EMBL" id="WTQ85996.1"/>
    </source>
</evidence>
<dbReference type="SMART" id="SM00857">
    <property type="entry name" value="Resolvase"/>
    <property type="match status" value="1"/>
</dbReference>
<gene>
    <name evidence="3" type="ORF">OG350_32390</name>
</gene>
<sequence length="185" mass="19990">MRLLKKADCVRIYVEKFGTREKIRPEYNALADLRPADSLTVTMLDRLGRTMIELITSAQDVAERDHRLEILSGSLAGVYDPQGAGKVLIVMFAAMAEAERECIHERTLIGLDTAAANATTAAARRPSTATCSPSRSGATTPTSRSPRSPGTDVGRSPLYRTLPAYDEAVTTGREPESTTDGEPAH</sequence>
<evidence type="ECO:0000313" key="4">
    <source>
        <dbReference type="Proteomes" id="UP001622557"/>
    </source>
</evidence>
<dbReference type="EMBL" id="CP108164">
    <property type="protein sequence ID" value="WTQ85996.1"/>
    <property type="molecule type" value="Genomic_DNA"/>
</dbReference>
<reference evidence="3 4" key="1">
    <citation type="submission" date="2022-10" db="EMBL/GenBank/DDBJ databases">
        <title>The complete genomes of actinobacterial strains from the NBC collection.</title>
        <authorList>
            <person name="Joergensen T.S."/>
            <person name="Alvarez Arevalo M."/>
            <person name="Sterndorff E.B."/>
            <person name="Faurdal D."/>
            <person name="Vuksanovic O."/>
            <person name="Mourched A.-S."/>
            <person name="Charusanti P."/>
            <person name="Shaw S."/>
            <person name="Blin K."/>
            <person name="Weber T."/>
        </authorList>
    </citation>
    <scope>NUCLEOTIDE SEQUENCE [LARGE SCALE GENOMIC DNA]</scope>
    <source>
        <strain evidence="3 4">NBC_00156</strain>
    </source>
</reference>
<feature type="compositionally biased region" description="Polar residues" evidence="1">
    <location>
        <begin position="131"/>
        <end position="148"/>
    </location>
</feature>
<dbReference type="PROSITE" id="PS51736">
    <property type="entry name" value="RECOMBINASES_3"/>
    <property type="match status" value="1"/>
</dbReference>
<dbReference type="InterPro" id="IPR036162">
    <property type="entry name" value="Resolvase-like_N_sf"/>
</dbReference>
<evidence type="ECO:0000259" key="2">
    <source>
        <dbReference type="PROSITE" id="PS51736"/>
    </source>
</evidence>
<keyword evidence="4" id="KW-1185">Reference proteome</keyword>
<feature type="region of interest" description="Disordered" evidence="1">
    <location>
        <begin position="120"/>
        <end position="185"/>
    </location>
</feature>
<organism evidence="3 4">
    <name type="scientific">Streptomyces achromogenes</name>
    <dbReference type="NCBI Taxonomy" id="67255"/>
    <lineage>
        <taxon>Bacteria</taxon>
        <taxon>Bacillati</taxon>
        <taxon>Actinomycetota</taxon>
        <taxon>Actinomycetes</taxon>
        <taxon>Kitasatosporales</taxon>
        <taxon>Streptomycetaceae</taxon>
        <taxon>Streptomyces</taxon>
    </lineage>
</organism>
<accession>A0ABZ1KZJ8</accession>
<feature type="domain" description="Resolvase/invertase-type recombinase catalytic" evidence="2">
    <location>
        <begin position="1"/>
        <end position="118"/>
    </location>
</feature>
<dbReference type="GeneID" id="97285240"/>
<evidence type="ECO:0000256" key="1">
    <source>
        <dbReference type="SAM" id="MobiDB-lite"/>
    </source>
</evidence>
<dbReference type="RefSeq" id="WP_405454688.1">
    <property type="nucleotide sequence ID" value="NZ_CP108164.1"/>
</dbReference>
<protein>
    <submittedName>
        <fullName evidence="3">Recombinase family protein</fullName>
    </submittedName>
</protein>
<proteinExistence type="predicted"/>
<dbReference type="CDD" id="cd03768">
    <property type="entry name" value="SR_ResInv"/>
    <property type="match status" value="1"/>
</dbReference>
<dbReference type="InterPro" id="IPR006119">
    <property type="entry name" value="Resolv_N"/>
</dbReference>
<feature type="compositionally biased region" description="Low complexity" evidence="1">
    <location>
        <begin position="120"/>
        <end position="130"/>
    </location>
</feature>
<dbReference type="SUPFAM" id="SSF53041">
    <property type="entry name" value="Resolvase-like"/>
    <property type="match status" value="1"/>
</dbReference>
<name>A0ABZ1KZJ8_STRAH</name>
<dbReference type="Gene3D" id="3.40.50.1390">
    <property type="entry name" value="Resolvase, N-terminal catalytic domain"/>
    <property type="match status" value="1"/>
</dbReference>
<dbReference type="Pfam" id="PF00239">
    <property type="entry name" value="Resolvase"/>
    <property type="match status" value="1"/>
</dbReference>